<accession>A0A1B6CF28</accession>
<gene>
    <name evidence="2" type="ORF">g.22511</name>
</gene>
<dbReference type="AlphaFoldDB" id="A0A1B6CF28"/>
<evidence type="ECO:0008006" key="3">
    <source>
        <dbReference type="Google" id="ProtNLM"/>
    </source>
</evidence>
<protein>
    <recommendedName>
        <fullName evidence="3">Secondary thiamine-phosphate synthase enzyme</fullName>
    </recommendedName>
</protein>
<evidence type="ECO:0000256" key="1">
    <source>
        <dbReference type="ARBA" id="ARBA00005534"/>
    </source>
</evidence>
<name>A0A1B6CF28_9HEMI</name>
<evidence type="ECO:0000313" key="2">
    <source>
        <dbReference type="EMBL" id="JAS12029.1"/>
    </source>
</evidence>
<dbReference type="PIRSF" id="PIRSF004681">
    <property type="entry name" value="UCP004681"/>
    <property type="match status" value="1"/>
</dbReference>
<dbReference type="Gene3D" id="2.60.120.460">
    <property type="entry name" value="YjbQ-like"/>
    <property type="match status" value="1"/>
</dbReference>
<comment type="similarity">
    <text evidence="1">Belongs to the UPF0047 family.</text>
</comment>
<reference evidence="2" key="1">
    <citation type="submission" date="2015-12" db="EMBL/GenBank/DDBJ databases">
        <title>De novo transcriptome assembly of four potential Pierce s Disease insect vectors from Arizona vineyards.</title>
        <authorList>
            <person name="Tassone E.E."/>
        </authorList>
    </citation>
    <scope>NUCLEOTIDE SEQUENCE</scope>
</reference>
<dbReference type="SUPFAM" id="SSF111038">
    <property type="entry name" value="YjbQ-like"/>
    <property type="match status" value="1"/>
</dbReference>
<dbReference type="PANTHER" id="PTHR30615">
    <property type="entry name" value="UNCHARACTERIZED PROTEIN YJBQ-RELATED"/>
    <property type="match status" value="1"/>
</dbReference>
<dbReference type="InterPro" id="IPR035917">
    <property type="entry name" value="YjbQ-like_sf"/>
</dbReference>
<dbReference type="Pfam" id="PF01894">
    <property type="entry name" value="YjbQ"/>
    <property type="match status" value="1"/>
</dbReference>
<organism evidence="2">
    <name type="scientific">Clastoptera arizonana</name>
    <name type="common">Arizona spittle bug</name>
    <dbReference type="NCBI Taxonomy" id="38151"/>
    <lineage>
        <taxon>Eukaryota</taxon>
        <taxon>Metazoa</taxon>
        <taxon>Ecdysozoa</taxon>
        <taxon>Arthropoda</taxon>
        <taxon>Hexapoda</taxon>
        <taxon>Insecta</taxon>
        <taxon>Pterygota</taxon>
        <taxon>Neoptera</taxon>
        <taxon>Paraneoptera</taxon>
        <taxon>Hemiptera</taxon>
        <taxon>Auchenorrhyncha</taxon>
        <taxon>Cercopoidea</taxon>
        <taxon>Clastopteridae</taxon>
        <taxon>Clastoptera</taxon>
    </lineage>
</organism>
<dbReference type="InterPro" id="IPR001602">
    <property type="entry name" value="UPF0047_YjbQ-like"/>
</dbReference>
<dbReference type="NCBIfam" id="TIGR00149">
    <property type="entry name" value="TIGR00149_YjbQ"/>
    <property type="match status" value="1"/>
</dbReference>
<dbReference type="PANTHER" id="PTHR30615:SF8">
    <property type="entry name" value="UPF0047 PROTEIN C4A8.02C"/>
    <property type="match status" value="1"/>
</dbReference>
<proteinExistence type="inferred from homology"/>
<sequence>MAQANKIVQGSSWFQQQISLKPRNRGCHLVTDEVLEQIPQLRQFSLGHFHIQILHTSASLTLNENFDPDVRIDMEMVLNKLAAEDLEYKHTTEGSDDMPAHVKSSLFGSSLLLPIKNGKLSLGTYQGIWFCEHRNIGGPRKFLVTINGCLKDSS</sequence>
<dbReference type="EMBL" id="GEDC01025269">
    <property type="protein sequence ID" value="JAS12029.1"/>
    <property type="molecule type" value="Transcribed_RNA"/>
</dbReference>